<evidence type="ECO:0000313" key="4">
    <source>
        <dbReference type="Proteomes" id="UP001597187"/>
    </source>
</evidence>
<feature type="compositionally biased region" description="Acidic residues" evidence="1">
    <location>
        <begin position="30"/>
        <end position="39"/>
    </location>
</feature>
<evidence type="ECO:0000313" key="3">
    <source>
        <dbReference type="EMBL" id="MFD1512691.1"/>
    </source>
</evidence>
<keyword evidence="2" id="KW-0472">Membrane</keyword>
<gene>
    <name evidence="3" type="ORF">ACFSBT_05265</name>
</gene>
<accession>A0ABD6AS72</accession>
<proteinExistence type="predicted"/>
<evidence type="ECO:0000256" key="1">
    <source>
        <dbReference type="SAM" id="MobiDB-lite"/>
    </source>
</evidence>
<reference evidence="3 4" key="1">
    <citation type="journal article" date="2019" name="Int. J. Syst. Evol. Microbiol.">
        <title>The Global Catalogue of Microorganisms (GCM) 10K type strain sequencing project: providing services to taxonomists for standard genome sequencing and annotation.</title>
        <authorList>
            <consortium name="The Broad Institute Genomics Platform"/>
            <consortium name="The Broad Institute Genome Sequencing Center for Infectious Disease"/>
            <person name="Wu L."/>
            <person name="Ma J."/>
        </authorList>
    </citation>
    <scope>NUCLEOTIDE SEQUENCE [LARGE SCALE GENOMIC DNA]</scope>
    <source>
        <strain evidence="3 4">CGMCC 1.12563</strain>
    </source>
</reference>
<keyword evidence="2" id="KW-0812">Transmembrane</keyword>
<name>A0ABD6AS72_9EURY</name>
<dbReference type="RefSeq" id="WP_250872671.1">
    <property type="nucleotide sequence ID" value="NZ_JALXFV010000003.1"/>
</dbReference>
<organism evidence="3 4">
    <name type="scientific">Halomarina rubra</name>
    <dbReference type="NCBI Taxonomy" id="2071873"/>
    <lineage>
        <taxon>Archaea</taxon>
        <taxon>Methanobacteriati</taxon>
        <taxon>Methanobacteriota</taxon>
        <taxon>Stenosarchaea group</taxon>
        <taxon>Halobacteria</taxon>
        <taxon>Halobacteriales</taxon>
        <taxon>Natronomonadaceae</taxon>
        <taxon>Halomarina</taxon>
    </lineage>
</organism>
<feature type="compositionally biased region" description="Acidic residues" evidence="1">
    <location>
        <begin position="1"/>
        <end position="22"/>
    </location>
</feature>
<comment type="caution">
    <text evidence="3">The sequence shown here is derived from an EMBL/GenBank/DDBJ whole genome shotgun (WGS) entry which is preliminary data.</text>
</comment>
<keyword evidence="2" id="KW-1133">Transmembrane helix</keyword>
<protein>
    <submittedName>
        <fullName evidence="3">Uncharacterized protein</fullName>
    </submittedName>
</protein>
<sequence>MSDTVDIEIEDEETTEEVEAEAVDPGVATGEEEPEEEQFEGERAVTFGEAAGSLAETFDIDARSGETITDLSTVETEDGRQLVATVERRRRTAIGARLADARRTGRRLGTVAILLGAAAVALSALRSRDDDDELDIEEI</sequence>
<feature type="transmembrane region" description="Helical" evidence="2">
    <location>
        <begin position="107"/>
        <end position="125"/>
    </location>
</feature>
<dbReference type="EMBL" id="JBHUDC010000003">
    <property type="protein sequence ID" value="MFD1512691.1"/>
    <property type="molecule type" value="Genomic_DNA"/>
</dbReference>
<dbReference type="AlphaFoldDB" id="A0ABD6AS72"/>
<keyword evidence="4" id="KW-1185">Reference proteome</keyword>
<feature type="region of interest" description="Disordered" evidence="1">
    <location>
        <begin position="1"/>
        <end position="41"/>
    </location>
</feature>
<evidence type="ECO:0000256" key="2">
    <source>
        <dbReference type="SAM" id="Phobius"/>
    </source>
</evidence>
<dbReference type="Proteomes" id="UP001597187">
    <property type="component" value="Unassembled WGS sequence"/>
</dbReference>